<dbReference type="Gene3D" id="2.60.120.590">
    <property type="entry name" value="Alpha-ketoglutarate-dependent dioxygenase AlkB-like"/>
    <property type="match status" value="1"/>
</dbReference>
<comment type="caution">
    <text evidence="3">The sequence shown here is derived from an EMBL/GenBank/DDBJ whole genome shotgun (WGS) entry which is preliminary data.</text>
</comment>
<evidence type="ECO:0000256" key="1">
    <source>
        <dbReference type="ARBA" id="ARBA00001954"/>
    </source>
</evidence>
<dbReference type="InterPro" id="IPR037151">
    <property type="entry name" value="AlkB-like_sf"/>
</dbReference>
<feature type="coiled-coil region" evidence="2">
    <location>
        <begin position="359"/>
        <end position="400"/>
    </location>
</feature>
<name>A0A8X7CFE7_9ARAC</name>
<reference evidence="3" key="1">
    <citation type="submission" date="2020-08" db="EMBL/GenBank/DDBJ databases">
        <title>Multicomponent nature underlies the extraordinary mechanical properties of spider dragline silk.</title>
        <authorList>
            <person name="Kono N."/>
            <person name="Nakamura H."/>
            <person name="Mori M."/>
            <person name="Yoshida Y."/>
            <person name="Ohtoshi R."/>
            <person name="Malay A.D."/>
            <person name="Moran D.A.P."/>
            <person name="Tomita M."/>
            <person name="Numata K."/>
            <person name="Arakawa K."/>
        </authorList>
    </citation>
    <scope>NUCLEOTIDE SEQUENCE</scope>
</reference>
<protein>
    <submittedName>
        <fullName evidence="3">Uncharacterized protein</fullName>
    </submittedName>
</protein>
<evidence type="ECO:0000313" key="4">
    <source>
        <dbReference type="Proteomes" id="UP000886998"/>
    </source>
</evidence>
<dbReference type="AlphaFoldDB" id="A0A8X7CFE7"/>
<evidence type="ECO:0000256" key="2">
    <source>
        <dbReference type="SAM" id="Coils"/>
    </source>
</evidence>
<keyword evidence="2" id="KW-0175">Coiled coil</keyword>
<accession>A0A8X7CFE7</accession>
<comment type="cofactor">
    <cofactor evidence="1">
        <name>Fe(2+)</name>
        <dbReference type="ChEBI" id="CHEBI:29033"/>
    </cofactor>
</comment>
<proteinExistence type="predicted"/>
<organism evidence="3 4">
    <name type="scientific">Trichonephila inaurata madagascariensis</name>
    <dbReference type="NCBI Taxonomy" id="2747483"/>
    <lineage>
        <taxon>Eukaryota</taxon>
        <taxon>Metazoa</taxon>
        <taxon>Ecdysozoa</taxon>
        <taxon>Arthropoda</taxon>
        <taxon>Chelicerata</taxon>
        <taxon>Arachnida</taxon>
        <taxon>Araneae</taxon>
        <taxon>Araneomorphae</taxon>
        <taxon>Entelegynae</taxon>
        <taxon>Araneoidea</taxon>
        <taxon>Nephilidae</taxon>
        <taxon>Trichonephila</taxon>
        <taxon>Trichonephila inaurata</taxon>
    </lineage>
</organism>
<gene>
    <name evidence="3" type="primary">AVEN_261778_1</name>
    <name evidence="3" type="ORF">TNIN_184031</name>
</gene>
<dbReference type="EMBL" id="BMAV01015058">
    <property type="protein sequence ID" value="GFY64070.1"/>
    <property type="molecule type" value="Genomic_DNA"/>
</dbReference>
<dbReference type="OrthoDB" id="10469594at2759"/>
<keyword evidence="4" id="KW-1185">Reference proteome</keyword>
<feature type="coiled-coil region" evidence="2">
    <location>
        <begin position="81"/>
        <end position="108"/>
    </location>
</feature>
<evidence type="ECO:0000313" key="3">
    <source>
        <dbReference type="EMBL" id="GFY64070.1"/>
    </source>
</evidence>
<sequence length="464" mass="53877">MVLKVQVDALLQSQHDPYSLLHVQLVQTLKNDISRDVTEAFTASQPLVDQYPELYSSSSSFLDFLFKLCNVSSPPSPYYQGDDLQKRLVAKERELASKERELVSFEKKLKEKDSFYDTEKRDYEAQIKSWREKTIQCEATIKSLQENLLHMRENDNLDRGLFVHSNNYQIEKPPRQSALEFSSSDGVDTTCQTLEYPSQNKCVWGKMVEWKQELRLFLKQFKKDMSTNFTLTTEQNENISKLLETLHPVQPSSSEPSAESTMSVDEISTKSFDIFEQLLHRKLSKDHLKHMLKTFQLDEYFNCLESNIRGVMQSGKASLEKRLGRTARKQLVLAIGAPSNYEVTKVAENLPAICGVDADSKLKQERDQLKVERDQLNEENDQLKEERNQLKDEKAFDMIRPKPNTFSRLKEEIENLPPEQTKVRVYGKWFNVPRQIAFYGDKGLTYTFSDHAFEAKEPVPRRSK</sequence>
<dbReference type="Proteomes" id="UP000886998">
    <property type="component" value="Unassembled WGS sequence"/>
</dbReference>